<dbReference type="Pfam" id="PF02585">
    <property type="entry name" value="PIG-L"/>
    <property type="match status" value="1"/>
</dbReference>
<comment type="caution">
    <text evidence="1">The sequence shown here is derived from an EMBL/GenBank/DDBJ whole genome shotgun (WGS) entry which is preliminary data.</text>
</comment>
<dbReference type="PANTHER" id="PTHR12993">
    <property type="entry name" value="N-ACETYLGLUCOSAMINYL-PHOSPHATIDYLINOSITOL DE-N-ACETYLASE-RELATED"/>
    <property type="match status" value="1"/>
</dbReference>
<accession>A0A850HDQ2</accession>
<organism evidence="1 2">
    <name type="scientific">Qipengyuania atrilutea</name>
    <dbReference type="NCBI Taxonomy" id="2744473"/>
    <lineage>
        <taxon>Bacteria</taxon>
        <taxon>Pseudomonadati</taxon>
        <taxon>Pseudomonadota</taxon>
        <taxon>Alphaproteobacteria</taxon>
        <taxon>Sphingomonadales</taxon>
        <taxon>Erythrobacteraceae</taxon>
        <taxon>Qipengyuania</taxon>
    </lineage>
</organism>
<dbReference type="GO" id="GO:0016811">
    <property type="term" value="F:hydrolase activity, acting on carbon-nitrogen (but not peptide) bonds, in linear amides"/>
    <property type="evidence" value="ECO:0007669"/>
    <property type="project" value="TreeGrafter"/>
</dbReference>
<gene>
    <name evidence="1" type="ORF">HUV48_09760</name>
</gene>
<sequence length="231" mass="25559">MKRVLAVSPHLDDAVFSAGGTLAALADAGDEVTVLTCFTGNVAHPSGFALACQLDKGLDQRVDYMGLRRTEDVAACTEIGAQALHWPFLEAPHRGYESATALFAGRHEDDLIEDELLRALAYAIAAMQPDLIYGPMAVGNHVDHLAVRRALERTAEDVVWWEDYPYAMRETEPPEGIYRSALAQQYAERKTAATLCYESQLGFQFGGPEQARAALMNWRMEGFSTRRQFAF</sequence>
<evidence type="ECO:0000313" key="1">
    <source>
        <dbReference type="EMBL" id="NVD45299.1"/>
    </source>
</evidence>
<dbReference type="Gene3D" id="3.40.50.10320">
    <property type="entry name" value="LmbE-like"/>
    <property type="match status" value="1"/>
</dbReference>
<reference evidence="1 2" key="1">
    <citation type="submission" date="2020-06" db="EMBL/GenBank/DDBJ databases">
        <title>Altererythrobacter sp. HHU K3-1.</title>
        <authorList>
            <person name="Zhang D."/>
            <person name="Xue H."/>
        </authorList>
    </citation>
    <scope>NUCLEOTIDE SEQUENCE [LARGE SCALE GENOMIC DNA]</scope>
    <source>
        <strain evidence="1 2">HHU K3-1</strain>
    </source>
</reference>
<dbReference type="PANTHER" id="PTHR12993:SF29">
    <property type="entry name" value="BLR3841 PROTEIN"/>
    <property type="match status" value="1"/>
</dbReference>
<dbReference type="InterPro" id="IPR024078">
    <property type="entry name" value="LmbE-like_dom_sf"/>
</dbReference>
<name>A0A850HDQ2_9SPHN</name>
<proteinExistence type="predicted"/>
<protein>
    <submittedName>
        <fullName evidence="1">PIG-L family deacetylase</fullName>
    </submittedName>
</protein>
<dbReference type="InterPro" id="IPR003737">
    <property type="entry name" value="GlcNAc_PI_deacetylase-related"/>
</dbReference>
<keyword evidence="2" id="KW-1185">Reference proteome</keyword>
<dbReference type="SUPFAM" id="SSF102588">
    <property type="entry name" value="LmbE-like"/>
    <property type="match status" value="1"/>
</dbReference>
<dbReference type="AlphaFoldDB" id="A0A850HDQ2"/>
<dbReference type="RefSeq" id="WP_176267595.1">
    <property type="nucleotide sequence ID" value="NZ_JABWGV010000003.1"/>
</dbReference>
<evidence type="ECO:0000313" key="2">
    <source>
        <dbReference type="Proteomes" id="UP000561438"/>
    </source>
</evidence>
<dbReference type="EMBL" id="JABWGV010000003">
    <property type="protein sequence ID" value="NVD45299.1"/>
    <property type="molecule type" value="Genomic_DNA"/>
</dbReference>
<dbReference type="Proteomes" id="UP000561438">
    <property type="component" value="Unassembled WGS sequence"/>
</dbReference>